<accession>A0A126ZXX5</accession>
<evidence type="ECO:0000313" key="2">
    <source>
        <dbReference type="Proteomes" id="UP000070134"/>
    </source>
</evidence>
<sequence length="91" mass="9599">MKLLPVALTNEFAELSQKAFETVLTHALHAINSVRQFGLAGTGGGSDLGQANNPLPVDAYARMVRGLLDAGVSKEDLRRLIADSPADLLGI</sequence>
<evidence type="ECO:0000313" key="1">
    <source>
        <dbReference type="EMBL" id="AMM31953.1"/>
    </source>
</evidence>
<dbReference type="Proteomes" id="UP000070134">
    <property type="component" value="Chromosome"/>
</dbReference>
<protein>
    <submittedName>
        <fullName evidence="1">Uncharacterized protein</fullName>
    </submittedName>
</protein>
<dbReference type="EMBL" id="CP014518">
    <property type="protein sequence ID" value="AMM31953.1"/>
    <property type="molecule type" value="Genomic_DNA"/>
</dbReference>
<proteinExistence type="predicted"/>
<dbReference type="STRING" id="37927.SA2016_1273"/>
<dbReference type="KEGG" id="satk:SA2016_1273"/>
<reference evidence="1 2" key="1">
    <citation type="submission" date="2016-02" db="EMBL/GenBank/DDBJ databases">
        <title>Complete genome of Sinomonas atrocyanea KCTC 3377.</title>
        <authorList>
            <person name="Kim K.M."/>
        </authorList>
    </citation>
    <scope>NUCLEOTIDE SEQUENCE [LARGE SCALE GENOMIC DNA]</scope>
    <source>
        <strain evidence="1 2">KCTC 3377</strain>
    </source>
</reference>
<organism evidence="1 2">
    <name type="scientific">Sinomonas atrocyanea</name>
    <dbReference type="NCBI Taxonomy" id="37927"/>
    <lineage>
        <taxon>Bacteria</taxon>
        <taxon>Bacillati</taxon>
        <taxon>Actinomycetota</taxon>
        <taxon>Actinomycetes</taxon>
        <taxon>Micrococcales</taxon>
        <taxon>Micrococcaceae</taxon>
        <taxon>Sinomonas</taxon>
    </lineage>
</organism>
<dbReference type="AlphaFoldDB" id="A0A126ZXX5"/>
<dbReference type="RefSeq" id="WP_170221579.1">
    <property type="nucleotide sequence ID" value="NZ_BJMO01000116.1"/>
</dbReference>
<keyword evidence="2" id="KW-1185">Reference proteome</keyword>
<gene>
    <name evidence="1" type="ORF">SA2016_1273</name>
</gene>
<name>A0A126ZXX5_9MICC</name>